<dbReference type="SUPFAM" id="SSF160544">
    <property type="entry name" value="EscU C-terminal domain-like"/>
    <property type="match status" value="1"/>
</dbReference>
<evidence type="ECO:0000256" key="13">
    <source>
        <dbReference type="RuleBase" id="RU364091"/>
    </source>
</evidence>
<evidence type="ECO:0000256" key="7">
    <source>
        <dbReference type="ARBA" id="ARBA00022795"/>
    </source>
</evidence>
<dbReference type="PANTHER" id="PTHR30531:SF12">
    <property type="entry name" value="FLAGELLAR BIOSYNTHETIC PROTEIN FLHB"/>
    <property type="match status" value="1"/>
</dbReference>
<dbReference type="NCBIfam" id="TIGR00328">
    <property type="entry name" value="flhB"/>
    <property type="match status" value="1"/>
</dbReference>
<dbReference type="InterPro" id="IPR029025">
    <property type="entry name" value="T3SS_substrate_exporter_C"/>
</dbReference>
<evidence type="ECO:0000256" key="12">
    <source>
        <dbReference type="ARBA" id="ARBA00025078"/>
    </source>
</evidence>
<keyword evidence="11 13" id="KW-1006">Bacterial flagellum protein export</keyword>
<evidence type="ECO:0000256" key="6">
    <source>
        <dbReference type="ARBA" id="ARBA00022692"/>
    </source>
</evidence>
<dbReference type="InterPro" id="IPR006136">
    <property type="entry name" value="FlhB"/>
</dbReference>
<evidence type="ECO:0000256" key="14">
    <source>
        <dbReference type="SAM" id="MobiDB-lite"/>
    </source>
</evidence>
<dbReference type="InterPro" id="IPR006135">
    <property type="entry name" value="T3SS_substrate_exporter"/>
</dbReference>
<feature type="region of interest" description="Disordered" evidence="14">
    <location>
        <begin position="1"/>
        <end position="27"/>
    </location>
</feature>
<feature type="transmembrane region" description="Helical" evidence="13">
    <location>
        <begin position="146"/>
        <end position="165"/>
    </location>
</feature>
<keyword evidence="15" id="KW-0282">Flagellum</keyword>
<evidence type="ECO:0000313" key="16">
    <source>
        <dbReference type="Proteomes" id="UP000196005"/>
    </source>
</evidence>
<dbReference type="Pfam" id="PF01312">
    <property type="entry name" value="Bac_export_2"/>
    <property type="match status" value="1"/>
</dbReference>
<dbReference type="PRINTS" id="PR00950">
    <property type="entry name" value="TYPE3IMSPROT"/>
</dbReference>
<feature type="transmembrane region" description="Helical" evidence="13">
    <location>
        <begin position="33"/>
        <end position="51"/>
    </location>
</feature>
<keyword evidence="4 13" id="KW-0813">Transport</keyword>
<keyword evidence="9 13" id="KW-1133">Transmembrane helix</keyword>
<reference evidence="16" key="1">
    <citation type="submission" date="2017-05" db="EMBL/GenBank/DDBJ databases">
        <title>Dechlorination kinetics govern the competition between two new strains of the genus Sulfurospirillum.</title>
        <authorList>
            <person name="Buttet G.F."/>
            <person name="Murray A.M."/>
            <person name="Goris T."/>
            <person name="Burion M."/>
            <person name="Lin B."/>
            <person name="Rolle M."/>
            <person name="Maillard J."/>
        </authorList>
    </citation>
    <scope>NUCLEOTIDE SEQUENCE [LARGE SCALE GENOMIC DNA]</scope>
    <source>
        <strain evidence="16">SL2-1</strain>
    </source>
</reference>
<dbReference type="Proteomes" id="UP000196005">
    <property type="component" value="Chromosome"/>
</dbReference>
<dbReference type="AlphaFoldDB" id="A0A1Y0HH85"/>
<feature type="compositionally biased region" description="Basic and acidic residues" evidence="14">
    <location>
        <begin position="1"/>
        <end position="21"/>
    </location>
</feature>
<keyword evidence="6 13" id="KW-0812">Transmembrane</keyword>
<comment type="subcellular location">
    <subcellularLocation>
        <location evidence="1">Cell inner membrane</location>
        <topology evidence="1">Multi-pass membrane protein</topology>
    </subcellularLocation>
    <subcellularLocation>
        <location evidence="13">Cell membrane</location>
    </subcellularLocation>
</comment>
<sequence length="352" mass="40252">MADDQEKTEEPSSKKIEDARNDGNVPKSQDTSAFITLVVALAVFLAMFPWIESRTVYLYHYYHSLIGVEITKEVTLQLSIISFREVIFMVIPLALAVSVAGILANVLQTGLIFTTKPLMPDFSKIDPMKGLKNLFSIKKLVEMLKIIIKVGAILWVCYFFLLAFTKELPTVISFPLPDQLGWLKHKMIILISVILILFLVLALADLLFVRFSYFKSLRMSKQEMKDEYKQMEGDPKIKAKIRQIQMQMTKKRMMQEIPQADVIITNPTHYAIAIRYNQDKEAAPKVIAKGTDFMALRIKEIAMNYNIQIVENPPLARELYKKCNLGDIIPENLYKAVAEVLAFVYKSSNKSR</sequence>
<dbReference type="RefSeq" id="WP_087437554.1">
    <property type="nucleotide sequence ID" value="NZ_CP021416.1"/>
</dbReference>
<dbReference type="Gene3D" id="6.10.250.2080">
    <property type="match status" value="1"/>
</dbReference>
<name>A0A1Y0HH85_9BACT</name>
<gene>
    <name evidence="13" type="primary">flhB</name>
    <name evidence="15" type="ORF">Sdiek1_0278</name>
</gene>
<dbReference type="GO" id="GO:0005886">
    <property type="term" value="C:plasma membrane"/>
    <property type="evidence" value="ECO:0007669"/>
    <property type="project" value="UniProtKB-SubCell"/>
</dbReference>
<evidence type="ECO:0000256" key="2">
    <source>
        <dbReference type="ARBA" id="ARBA00010690"/>
    </source>
</evidence>
<comment type="similarity">
    <text evidence="2 13">Belongs to the type III secretion exporter family.</text>
</comment>
<keyword evidence="5 13" id="KW-1003">Cell membrane</keyword>
<dbReference type="FunFam" id="3.40.1690.10:FF:000001">
    <property type="entry name" value="Flagellar biosynthetic protein FlhB"/>
    <property type="match status" value="1"/>
</dbReference>
<proteinExistence type="inferred from homology"/>
<feature type="transmembrane region" description="Helical" evidence="13">
    <location>
        <begin position="185"/>
        <end position="209"/>
    </location>
</feature>
<evidence type="ECO:0000313" key="15">
    <source>
        <dbReference type="EMBL" id="ARU47461.1"/>
    </source>
</evidence>
<evidence type="ECO:0000256" key="9">
    <source>
        <dbReference type="ARBA" id="ARBA00022989"/>
    </source>
</evidence>
<dbReference type="Gene3D" id="3.40.1690.10">
    <property type="entry name" value="secretion proteins EscU"/>
    <property type="match status" value="1"/>
</dbReference>
<keyword evidence="15" id="KW-0969">Cilium</keyword>
<evidence type="ECO:0000256" key="10">
    <source>
        <dbReference type="ARBA" id="ARBA00023136"/>
    </source>
</evidence>
<keyword evidence="15" id="KW-0966">Cell projection</keyword>
<protein>
    <recommendedName>
        <fullName evidence="3 13">Flagellar biosynthetic protein FlhB</fullName>
    </recommendedName>
</protein>
<dbReference type="KEGG" id="suls:Sdiek1_0278"/>
<evidence type="ECO:0000256" key="11">
    <source>
        <dbReference type="ARBA" id="ARBA00023225"/>
    </source>
</evidence>
<evidence type="ECO:0000256" key="3">
    <source>
        <dbReference type="ARBA" id="ARBA00021622"/>
    </source>
</evidence>
<dbReference type="OrthoDB" id="9807950at2"/>
<evidence type="ECO:0000256" key="4">
    <source>
        <dbReference type="ARBA" id="ARBA00022448"/>
    </source>
</evidence>
<feature type="transmembrane region" description="Helical" evidence="13">
    <location>
        <begin position="86"/>
        <end position="107"/>
    </location>
</feature>
<evidence type="ECO:0000256" key="8">
    <source>
        <dbReference type="ARBA" id="ARBA00022927"/>
    </source>
</evidence>
<dbReference type="PANTHER" id="PTHR30531">
    <property type="entry name" value="FLAGELLAR BIOSYNTHETIC PROTEIN FLHB"/>
    <property type="match status" value="1"/>
</dbReference>
<dbReference type="GO" id="GO:0044780">
    <property type="term" value="P:bacterial-type flagellum assembly"/>
    <property type="evidence" value="ECO:0007669"/>
    <property type="project" value="InterPro"/>
</dbReference>
<evidence type="ECO:0000256" key="1">
    <source>
        <dbReference type="ARBA" id="ARBA00004429"/>
    </source>
</evidence>
<dbReference type="GO" id="GO:0009306">
    <property type="term" value="P:protein secretion"/>
    <property type="evidence" value="ECO:0007669"/>
    <property type="project" value="InterPro"/>
</dbReference>
<keyword evidence="7 13" id="KW-1005">Bacterial flagellum biogenesis</keyword>
<organism evidence="15 16">
    <name type="scientific">Sulfurospirillum diekertiae</name>
    <dbReference type="NCBI Taxonomy" id="1854492"/>
    <lineage>
        <taxon>Bacteria</taxon>
        <taxon>Pseudomonadati</taxon>
        <taxon>Campylobacterota</taxon>
        <taxon>Epsilonproteobacteria</taxon>
        <taxon>Campylobacterales</taxon>
        <taxon>Sulfurospirillaceae</taxon>
        <taxon>Sulfurospirillum</taxon>
    </lineage>
</organism>
<keyword evidence="8 13" id="KW-0653">Protein transport</keyword>
<dbReference type="EMBL" id="CP021416">
    <property type="protein sequence ID" value="ARU47461.1"/>
    <property type="molecule type" value="Genomic_DNA"/>
</dbReference>
<accession>A0A1Y0HH85</accession>
<keyword evidence="16" id="KW-1185">Reference proteome</keyword>
<evidence type="ECO:0000256" key="5">
    <source>
        <dbReference type="ARBA" id="ARBA00022475"/>
    </source>
</evidence>
<keyword evidence="10 13" id="KW-0472">Membrane</keyword>
<comment type="function">
    <text evidence="12 13">Required for formation of the rod structure in the basal body of the flagellar apparatus. Together with FliI and FliH, may constitute the export apparatus of flagellin.</text>
</comment>